<evidence type="ECO:0000259" key="13">
    <source>
        <dbReference type="Pfam" id="PF20658"/>
    </source>
</evidence>
<sequence length="735" mass="78247">MVDIAGLKVDENLISVVEKDIAPGTGIEPSKFWASFAEAVKEFGPRTKQLLEKRDVIQSKIDVWHQERRGKPLDMVEYKAFLQSIGYLVPEGPSFAVTTANVDPEIATVAGPQLVCPIDNARFILNAANARWGSLLDALYGTDVIDEADGAAKGSSYNPVRGAKVFAMVHKVLSDTFPLTAGDYGGAAAFELRDGRLAVVPKAGGPAAGLRSPEQFVGYTAAPDGSLTSVLLRNRGLHVEIQIDRNSAVGKGHAAGVKDVVLESALTAIADCEDSVAAVDGQDKAACYRSWAGLMRGTLTADILKAGRPVARGLNPDRVWASPAGPGAPPVVLPGRAVLLVRNVGIHLYTDAVTTADGAPIPEHILDAFLTSFGSLLDFRPAPGAARTRNSRSGSSYIVRPKMHGPEEVAMACDLFASVEKALAMPPLTIKMGIMDEERRMSVNLKEALRVSASRVAFINTGFLDRTGDEIHTSMEAGPFPTKADLRKQIWLKAYEDNNVDVGLSCGLAPGHGQIGKGMWAAPDSMKQMLLEKIGHPMSGASTAWVPSPTAATLHALHYHAVDVNARQQALKGRAPARVEDILTVPAAPAGSPPPADAAAIRKELDSCAQGILGYVVRWVGQGVGCSKVPDADDVPLMEDRATCRISSQLLANWLRHGVVTEPEVLEAFHRMAAVVDRQNAGDPRYGPMAPSFTSIEFRAALDLVLAGRAAANGYTEFGLVAKRREFKAGPRPKL</sequence>
<dbReference type="InterPro" id="IPR048355">
    <property type="entry name" value="MS_C"/>
</dbReference>
<accession>A0A7S0QJF2</accession>
<dbReference type="AlphaFoldDB" id="A0A7S0QJF2"/>
<dbReference type="Pfam" id="PF20658">
    <property type="entry name" value="MSG_insertion"/>
    <property type="match status" value="1"/>
</dbReference>
<dbReference type="InterPro" id="IPR048357">
    <property type="entry name" value="MSG_insertion"/>
</dbReference>
<keyword evidence="4" id="KW-0816">Tricarboxylic acid cycle</keyword>
<dbReference type="InterPro" id="IPR048356">
    <property type="entry name" value="MS_N"/>
</dbReference>
<keyword evidence="6" id="KW-0479">Metal-binding</keyword>
<keyword evidence="3" id="KW-0963">Cytoplasm</keyword>
<dbReference type="Pfam" id="PF20659">
    <property type="entry name" value="MS_C"/>
    <property type="match status" value="1"/>
</dbReference>
<name>A0A7S0QJF2_9CRYP</name>
<evidence type="ECO:0000256" key="1">
    <source>
        <dbReference type="ARBA" id="ARBA00001946"/>
    </source>
</evidence>
<dbReference type="PANTHER" id="PTHR42739:SF1">
    <property type="entry name" value="MALATE SYNTHASE G"/>
    <property type="match status" value="1"/>
</dbReference>
<reference evidence="15" key="1">
    <citation type="submission" date="2021-01" db="EMBL/GenBank/DDBJ databases">
        <authorList>
            <person name="Corre E."/>
            <person name="Pelletier E."/>
            <person name="Niang G."/>
            <person name="Scheremetjew M."/>
            <person name="Finn R."/>
            <person name="Kale V."/>
            <person name="Holt S."/>
            <person name="Cochrane G."/>
            <person name="Meng A."/>
            <person name="Brown T."/>
            <person name="Cohen L."/>
        </authorList>
    </citation>
    <scope>NUCLEOTIDE SEQUENCE</scope>
    <source>
        <strain evidence="15">CCAP979/52</strain>
    </source>
</reference>
<feature type="domain" description="Malate synthase C-terminal" evidence="14">
    <location>
        <begin position="601"/>
        <end position="694"/>
    </location>
</feature>
<dbReference type="GO" id="GO:0000287">
    <property type="term" value="F:magnesium ion binding"/>
    <property type="evidence" value="ECO:0007669"/>
    <property type="project" value="TreeGrafter"/>
</dbReference>
<evidence type="ECO:0000259" key="12">
    <source>
        <dbReference type="Pfam" id="PF20656"/>
    </source>
</evidence>
<keyword evidence="8" id="KW-0558">Oxidation</keyword>
<feature type="domain" description="Malate synthase N-terminal" evidence="12">
    <location>
        <begin position="16"/>
        <end position="67"/>
    </location>
</feature>
<evidence type="ECO:0000256" key="8">
    <source>
        <dbReference type="ARBA" id="ARBA00023097"/>
    </source>
</evidence>
<protein>
    <recommendedName>
        <fullName evidence="16">Malate synthase</fullName>
    </recommendedName>
</protein>
<proteinExistence type="inferred from homology"/>
<dbReference type="GO" id="GO:0005829">
    <property type="term" value="C:cytosol"/>
    <property type="evidence" value="ECO:0007669"/>
    <property type="project" value="TreeGrafter"/>
</dbReference>
<dbReference type="Pfam" id="PF01274">
    <property type="entry name" value="MS_TIM-barrel"/>
    <property type="match status" value="1"/>
</dbReference>
<dbReference type="InterPro" id="IPR044856">
    <property type="entry name" value="Malate_synth_C_sf"/>
</dbReference>
<dbReference type="GO" id="GO:0006097">
    <property type="term" value="P:glyoxylate cycle"/>
    <property type="evidence" value="ECO:0007669"/>
    <property type="project" value="UniProtKB-KW"/>
</dbReference>
<dbReference type="NCBIfam" id="NF002825">
    <property type="entry name" value="PRK02999.1"/>
    <property type="match status" value="1"/>
</dbReference>
<dbReference type="HAMAP" id="MF_00641">
    <property type="entry name" value="Malate_synth_G"/>
    <property type="match status" value="1"/>
</dbReference>
<dbReference type="InterPro" id="IPR006253">
    <property type="entry name" value="Malate_synthG"/>
</dbReference>
<evidence type="ECO:0000256" key="7">
    <source>
        <dbReference type="ARBA" id="ARBA00022842"/>
    </source>
</evidence>
<feature type="active site" description="Proton donor" evidence="10">
    <location>
        <position position="640"/>
    </location>
</feature>
<comment type="cofactor">
    <cofactor evidence="1">
        <name>Mg(2+)</name>
        <dbReference type="ChEBI" id="CHEBI:18420"/>
    </cofactor>
</comment>
<keyword evidence="5" id="KW-0808">Transferase</keyword>
<dbReference type="GO" id="GO:0006099">
    <property type="term" value="P:tricarboxylic acid cycle"/>
    <property type="evidence" value="ECO:0007669"/>
    <property type="project" value="UniProtKB-KW"/>
</dbReference>
<dbReference type="SUPFAM" id="SSF51645">
    <property type="entry name" value="Malate synthase G"/>
    <property type="match status" value="1"/>
</dbReference>
<dbReference type="GO" id="GO:0009436">
    <property type="term" value="P:glyoxylate catabolic process"/>
    <property type="evidence" value="ECO:0007669"/>
    <property type="project" value="TreeGrafter"/>
</dbReference>
<dbReference type="Pfam" id="PF20656">
    <property type="entry name" value="MS_N"/>
    <property type="match status" value="1"/>
</dbReference>
<feature type="domain" description="Malate synthase G alpha-beta insertion" evidence="13">
    <location>
        <begin position="157"/>
        <end position="234"/>
    </location>
</feature>
<keyword evidence="7" id="KW-0460">Magnesium</keyword>
<organism evidence="15">
    <name type="scientific">Cryptomonas curvata</name>
    <dbReference type="NCBI Taxonomy" id="233186"/>
    <lineage>
        <taxon>Eukaryota</taxon>
        <taxon>Cryptophyceae</taxon>
        <taxon>Cryptomonadales</taxon>
        <taxon>Cryptomonadaceae</taxon>
        <taxon>Cryptomonas</taxon>
    </lineage>
</organism>
<evidence type="ECO:0008006" key="16">
    <source>
        <dbReference type="Google" id="ProtNLM"/>
    </source>
</evidence>
<evidence type="ECO:0000256" key="5">
    <source>
        <dbReference type="ARBA" id="ARBA00022679"/>
    </source>
</evidence>
<dbReference type="PANTHER" id="PTHR42739">
    <property type="entry name" value="MALATE SYNTHASE G"/>
    <property type="match status" value="1"/>
</dbReference>
<dbReference type="Gene3D" id="1.20.1220.12">
    <property type="entry name" value="Malate synthase, domain III"/>
    <property type="match status" value="1"/>
</dbReference>
<dbReference type="InterPro" id="IPR046363">
    <property type="entry name" value="MS_N_TIM-barrel_dom"/>
</dbReference>
<dbReference type="InterPro" id="IPR011076">
    <property type="entry name" value="Malate_synth_sf"/>
</dbReference>
<evidence type="ECO:0000256" key="3">
    <source>
        <dbReference type="ARBA" id="ARBA00022490"/>
    </source>
</evidence>
<dbReference type="GO" id="GO:0004474">
    <property type="term" value="F:malate synthase activity"/>
    <property type="evidence" value="ECO:0007669"/>
    <property type="project" value="UniProtKB-EC"/>
</dbReference>
<evidence type="ECO:0000256" key="10">
    <source>
        <dbReference type="PIRSR" id="PIRSR601465-50"/>
    </source>
</evidence>
<comment type="catalytic activity">
    <reaction evidence="9">
        <text>glyoxylate + acetyl-CoA + H2O = (S)-malate + CoA + H(+)</text>
        <dbReference type="Rhea" id="RHEA:18181"/>
        <dbReference type="ChEBI" id="CHEBI:15377"/>
        <dbReference type="ChEBI" id="CHEBI:15378"/>
        <dbReference type="ChEBI" id="CHEBI:15589"/>
        <dbReference type="ChEBI" id="CHEBI:36655"/>
        <dbReference type="ChEBI" id="CHEBI:57287"/>
        <dbReference type="ChEBI" id="CHEBI:57288"/>
        <dbReference type="EC" id="2.3.3.9"/>
    </reaction>
</comment>
<evidence type="ECO:0000259" key="11">
    <source>
        <dbReference type="Pfam" id="PF01274"/>
    </source>
</evidence>
<evidence type="ECO:0000259" key="14">
    <source>
        <dbReference type="Pfam" id="PF20659"/>
    </source>
</evidence>
<evidence type="ECO:0000256" key="6">
    <source>
        <dbReference type="ARBA" id="ARBA00022723"/>
    </source>
</evidence>
<evidence type="ECO:0000256" key="2">
    <source>
        <dbReference type="ARBA" id="ARBA00022435"/>
    </source>
</evidence>
<gene>
    <name evidence="15" type="ORF">CCUR1050_LOCUS14476</name>
</gene>
<feature type="domain" description="Malate synthase TIM barrel" evidence="11">
    <location>
        <begin position="338"/>
        <end position="576"/>
    </location>
</feature>
<evidence type="ECO:0000256" key="9">
    <source>
        <dbReference type="ARBA" id="ARBA00047918"/>
    </source>
</evidence>
<feature type="active site" description="Proton acceptor" evidence="10">
    <location>
        <position position="342"/>
    </location>
</feature>
<dbReference type="EMBL" id="HBEZ01026189">
    <property type="protein sequence ID" value="CAD8636792.1"/>
    <property type="molecule type" value="Transcribed_RNA"/>
</dbReference>
<keyword evidence="2" id="KW-0329">Glyoxylate bypass</keyword>
<evidence type="ECO:0000313" key="15">
    <source>
        <dbReference type="EMBL" id="CAD8636792.1"/>
    </source>
</evidence>
<evidence type="ECO:0000256" key="4">
    <source>
        <dbReference type="ARBA" id="ARBA00022532"/>
    </source>
</evidence>
<dbReference type="Gene3D" id="3.20.20.360">
    <property type="entry name" value="Malate synthase, domain 3"/>
    <property type="match status" value="2"/>
</dbReference>
<dbReference type="InterPro" id="IPR001465">
    <property type="entry name" value="Malate_synthase_TIM"/>
</dbReference>